<feature type="repeat" description="ANK" evidence="3">
    <location>
        <begin position="108"/>
        <end position="140"/>
    </location>
</feature>
<dbReference type="InterPro" id="IPR050745">
    <property type="entry name" value="Multifunctional_regulatory"/>
</dbReference>
<organism evidence="4 5">
    <name type="scientific">Tothia fuscella</name>
    <dbReference type="NCBI Taxonomy" id="1048955"/>
    <lineage>
        <taxon>Eukaryota</taxon>
        <taxon>Fungi</taxon>
        <taxon>Dikarya</taxon>
        <taxon>Ascomycota</taxon>
        <taxon>Pezizomycotina</taxon>
        <taxon>Dothideomycetes</taxon>
        <taxon>Pleosporomycetidae</taxon>
        <taxon>Venturiales</taxon>
        <taxon>Cylindrosympodiaceae</taxon>
        <taxon>Tothia</taxon>
    </lineage>
</organism>
<evidence type="ECO:0000256" key="1">
    <source>
        <dbReference type="ARBA" id="ARBA00022737"/>
    </source>
</evidence>
<dbReference type="Gene3D" id="1.25.40.20">
    <property type="entry name" value="Ankyrin repeat-containing domain"/>
    <property type="match status" value="2"/>
</dbReference>
<sequence length="236" mass="26170">MATPQESKYAIHEAAREGRSAAVESLLNANPSLATRRDEDERLPLHWAVSYNHMPIVQLLVEWKDFDVDAQDSIGWTPLMMASSRKDSDEILDLLLARGADVNKTNNNAQTPLHFATSKNSLTTARKLIIAGASTRKKDKRQQLPLHRAAAIGSVPMLKLLLDNKSPMNATDIDSFTGLHHAISEGHGDAALFLLKEGINWRKEDREGNVALKLCPDEKIKTFILTSAEREGIELT</sequence>
<reference evidence="4" key="1">
    <citation type="journal article" date="2020" name="Stud. Mycol.">
        <title>101 Dothideomycetes genomes: a test case for predicting lifestyles and emergence of pathogens.</title>
        <authorList>
            <person name="Haridas S."/>
            <person name="Albert R."/>
            <person name="Binder M."/>
            <person name="Bloem J."/>
            <person name="Labutti K."/>
            <person name="Salamov A."/>
            <person name="Andreopoulos B."/>
            <person name="Baker S."/>
            <person name="Barry K."/>
            <person name="Bills G."/>
            <person name="Bluhm B."/>
            <person name="Cannon C."/>
            <person name="Castanera R."/>
            <person name="Culley D."/>
            <person name="Daum C."/>
            <person name="Ezra D."/>
            <person name="Gonzalez J."/>
            <person name="Henrissat B."/>
            <person name="Kuo A."/>
            <person name="Liang C."/>
            <person name="Lipzen A."/>
            <person name="Lutzoni F."/>
            <person name="Magnuson J."/>
            <person name="Mondo S."/>
            <person name="Nolan M."/>
            <person name="Ohm R."/>
            <person name="Pangilinan J."/>
            <person name="Park H.-J."/>
            <person name="Ramirez L."/>
            <person name="Alfaro M."/>
            <person name="Sun H."/>
            <person name="Tritt A."/>
            <person name="Yoshinaga Y."/>
            <person name="Zwiers L.-H."/>
            <person name="Turgeon B."/>
            <person name="Goodwin S."/>
            <person name="Spatafora J."/>
            <person name="Crous P."/>
            <person name="Grigoriev I."/>
        </authorList>
    </citation>
    <scope>NUCLEOTIDE SEQUENCE</scope>
    <source>
        <strain evidence="4">CBS 130266</strain>
    </source>
</reference>
<feature type="repeat" description="ANK" evidence="3">
    <location>
        <begin position="174"/>
        <end position="206"/>
    </location>
</feature>
<gene>
    <name evidence="4" type="ORF">EJ08DRAFT_636228</name>
</gene>
<dbReference type="InterPro" id="IPR036770">
    <property type="entry name" value="Ankyrin_rpt-contain_sf"/>
</dbReference>
<name>A0A9P4NN47_9PEZI</name>
<protein>
    <submittedName>
        <fullName evidence="4">Proteasome regulatory particle subunit</fullName>
    </submittedName>
</protein>
<dbReference type="OrthoDB" id="539213at2759"/>
<dbReference type="PROSITE" id="PS50297">
    <property type="entry name" value="ANK_REP_REGION"/>
    <property type="match status" value="3"/>
</dbReference>
<dbReference type="SMART" id="SM00248">
    <property type="entry name" value="ANK"/>
    <property type="match status" value="6"/>
</dbReference>
<evidence type="ECO:0000256" key="3">
    <source>
        <dbReference type="PROSITE-ProRule" id="PRU00023"/>
    </source>
</evidence>
<keyword evidence="4" id="KW-0647">Proteasome</keyword>
<feature type="repeat" description="ANK" evidence="3">
    <location>
        <begin position="74"/>
        <end position="107"/>
    </location>
</feature>
<dbReference type="GO" id="GO:0000502">
    <property type="term" value="C:proteasome complex"/>
    <property type="evidence" value="ECO:0007669"/>
    <property type="project" value="UniProtKB-KW"/>
</dbReference>
<evidence type="ECO:0000256" key="2">
    <source>
        <dbReference type="ARBA" id="ARBA00023043"/>
    </source>
</evidence>
<proteinExistence type="predicted"/>
<dbReference type="PANTHER" id="PTHR24189">
    <property type="entry name" value="MYOTROPHIN"/>
    <property type="match status" value="1"/>
</dbReference>
<dbReference type="PANTHER" id="PTHR24189:SF50">
    <property type="entry name" value="ANKYRIN REPEAT AND SOCS BOX PROTEIN 2"/>
    <property type="match status" value="1"/>
</dbReference>
<dbReference type="Proteomes" id="UP000800235">
    <property type="component" value="Unassembled WGS sequence"/>
</dbReference>
<evidence type="ECO:0000313" key="5">
    <source>
        <dbReference type="Proteomes" id="UP000800235"/>
    </source>
</evidence>
<feature type="repeat" description="ANK" evidence="3">
    <location>
        <begin position="141"/>
        <end position="173"/>
    </location>
</feature>
<keyword evidence="2 3" id="KW-0040">ANK repeat</keyword>
<dbReference type="EMBL" id="MU007052">
    <property type="protein sequence ID" value="KAF2428859.1"/>
    <property type="molecule type" value="Genomic_DNA"/>
</dbReference>
<comment type="caution">
    <text evidence="4">The sequence shown here is derived from an EMBL/GenBank/DDBJ whole genome shotgun (WGS) entry which is preliminary data.</text>
</comment>
<keyword evidence="1" id="KW-0677">Repeat</keyword>
<accession>A0A9P4NN47</accession>
<dbReference type="AlphaFoldDB" id="A0A9P4NN47"/>
<evidence type="ECO:0000313" key="4">
    <source>
        <dbReference type="EMBL" id="KAF2428859.1"/>
    </source>
</evidence>
<dbReference type="InterPro" id="IPR002110">
    <property type="entry name" value="Ankyrin_rpt"/>
</dbReference>
<dbReference type="Pfam" id="PF12796">
    <property type="entry name" value="Ank_2"/>
    <property type="match status" value="2"/>
</dbReference>
<keyword evidence="5" id="KW-1185">Reference proteome</keyword>
<dbReference type="PROSITE" id="PS50088">
    <property type="entry name" value="ANK_REPEAT"/>
    <property type="match status" value="4"/>
</dbReference>
<dbReference type="SUPFAM" id="SSF48403">
    <property type="entry name" value="Ankyrin repeat"/>
    <property type="match status" value="1"/>
</dbReference>